<dbReference type="AlphaFoldDB" id="A0A812B4C9"/>
<comment type="similarity">
    <text evidence="1 9">Belongs to the AAA ATPase family.</text>
</comment>
<evidence type="ECO:0000256" key="2">
    <source>
        <dbReference type="ARBA" id="ARBA00022701"/>
    </source>
</evidence>
<dbReference type="Gene3D" id="3.40.50.300">
    <property type="entry name" value="P-loop containing nucleotide triphosphate hydrolases"/>
    <property type="match status" value="1"/>
</dbReference>
<feature type="compositionally biased region" description="Low complexity" evidence="10">
    <location>
        <begin position="32"/>
        <end position="48"/>
    </location>
</feature>
<name>A0A812B4C9_ACAPH</name>
<dbReference type="InterPro" id="IPR027417">
    <property type="entry name" value="P-loop_NTPase"/>
</dbReference>
<keyword evidence="4 9" id="KW-0067">ATP-binding</keyword>
<feature type="transmembrane region" description="Helical" evidence="11">
    <location>
        <begin position="147"/>
        <end position="166"/>
    </location>
</feature>
<reference evidence="13" key="1">
    <citation type="submission" date="2021-01" db="EMBL/GenBank/DDBJ databases">
        <authorList>
            <person name="Li R."/>
            <person name="Bekaert M."/>
        </authorList>
    </citation>
    <scope>NUCLEOTIDE SEQUENCE</scope>
    <source>
        <strain evidence="13">Farmed</strain>
    </source>
</reference>
<protein>
    <recommendedName>
        <fullName evidence="8">microtubule-severing ATPase</fullName>
        <ecNumber evidence="8">5.6.1.1</ecNumber>
    </recommendedName>
</protein>
<dbReference type="InterPro" id="IPR041569">
    <property type="entry name" value="AAA_lid_3"/>
</dbReference>
<dbReference type="PROSITE" id="PS00674">
    <property type="entry name" value="AAA"/>
    <property type="match status" value="1"/>
</dbReference>
<dbReference type="SUPFAM" id="SSF52540">
    <property type="entry name" value="P-loop containing nucleoside triphosphate hydrolases"/>
    <property type="match status" value="1"/>
</dbReference>
<dbReference type="InterPro" id="IPR003959">
    <property type="entry name" value="ATPase_AAA_core"/>
</dbReference>
<feature type="region of interest" description="Disordered" evidence="10">
    <location>
        <begin position="27"/>
        <end position="61"/>
    </location>
</feature>
<keyword evidence="14" id="KW-1185">Reference proteome</keyword>
<evidence type="ECO:0000256" key="6">
    <source>
        <dbReference type="ARBA" id="ARBA00023235"/>
    </source>
</evidence>
<organism evidence="13 14">
    <name type="scientific">Acanthosepion pharaonis</name>
    <name type="common">Pharaoh cuttlefish</name>
    <name type="synonym">Sepia pharaonis</name>
    <dbReference type="NCBI Taxonomy" id="158019"/>
    <lineage>
        <taxon>Eukaryota</taxon>
        <taxon>Metazoa</taxon>
        <taxon>Spiralia</taxon>
        <taxon>Lophotrochozoa</taxon>
        <taxon>Mollusca</taxon>
        <taxon>Cephalopoda</taxon>
        <taxon>Coleoidea</taxon>
        <taxon>Decapodiformes</taxon>
        <taxon>Sepiida</taxon>
        <taxon>Sepiina</taxon>
        <taxon>Sepiidae</taxon>
        <taxon>Acanthosepion</taxon>
    </lineage>
</organism>
<keyword evidence="5 11" id="KW-0472">Membrane</keyword>
<evidence type="ECO:0000256" key="11">
    <source>
        <dbReference type="SAM" id="Phobius"/>
    </source>
</evidence>
<dbReference type="Pfam" id="PF00004">
    <property type="entry name" value="AAA"/>
    <property type="match status" value="1"/>
</dbReference>
<dbReference type="CDD" id="cd19524">
    <property type="entry name" value="RecA-like_spastin"/>
    <property type="match status" value="1"/>
</dbReference>
<dbReference type="InterPro" id="IPR015415">
    <property type="entry name" value="Spast_Vps4_C"/>
</dbReference>
<dbReference type="FunFam" id="1.10.8.60:FF:000022">
    <property type="entry name" value="Fidgetin like 1"/>
    <property type="match status" value="1"/>
</dbReference>
<dbReference type="GO" id="GO:0005874">
    <property type="term" value="C:microtubule"/>
    <property type="evidence" value="ECO:0007669"/>
    <property type="project" value="UniProtKB-KW"/>
</dbReference>
<dbReference type="GO" id="GO:0005524">
    <property type="term" value="F:ATP binding"/>
    <property type="evidence" value="ECO:0007669"/>
    <property type="project" value="UniProtKB-KW"/>
</dbReference>
<evidence type="ECO:0000313" key="13">
    <source>
        <dbReference type="EMBL" id="CAE1169559.1"/>
    </source>
</evidence>
<dbReference type="PANTHER" id="PTHR23074">
    <property type="entry name" value="AAA DOMAIN-CONTAINING"/>
    <property type="match status" value="1"/>
</dbReference>
<dbReference type="Proteomes" id="UP000597762">
    <property type="component" value="Unassembled WGS sequence"/>
</dbReference>
<dbReference type="InterPro" id="IPR003593">
    <property type="entry name" value="AAA+_ATPase"/>
</dbReference>
<sequence length="534" mass="59482">MLSKTVCWLPIASKPLKPSKNQLLVHKSNTLPRTKSTSTSKESPTSSPKRQHHRRQLSQPDDVSFFPPALNYPFSLYFPFLLSSSLLFPPSLSLCSSSLLFPCIPPPFSFPVFLLPSLSLYSSSLLFPCIPPPFSFPVFLLPSLSPVFPFLPVFLLLFFPVFLLYSFPLSLYSSSPSLSLYSSFPCIPPFSFPVFLLPSLSREINDCLHLIKLEEQRGQNIKSSPKREKQLPASFKNVDKKLANLILNEIVDSGPPVAFSDVAGQQTAKQALQEIVILPSLRPELFTGLRAPARGLLLFGPPGNGKTMLAKAVANESNATFFNISAASLTSKYVGEGEKLVRALFAVARELQPAVIFIDEIDSLLCERREGENEASRRLKTEFLIEFDGLSGSSDDRILIMGATNRPQELDDAVLRRFAKRVYVTMPENHTRRQMLVHLLAKHGNPLTNKEMEGLARLTEGYSGSDLTALAKDAALGPIRELSPAEVKCLDASKVRCIQMIDFLESLKKIRRSVPIESLEKYEKWNQEYGDITT</sequence>
<evidence type="ECO:0000256" key="10">
    <source>
        <dbReference type="SAM" id="MobiDB-lite"/>
    </source>
</evidence>
<dbReference type="EMBL" id="CAHIKZ030000346">
    <property type="protein sequence ID" value="CAE1169559.1"/>
    <property type="molecule type" value="Genomic_DNA"/>
</dbReference>
<comment type="caution">
    <text evidence="13">The sequence shown here is derived from an EMBL/GenBank/DDBJ whole genome shotgun (WGS) entry which is preliminary data.</text>
</comment>
<dbReference type="EC" id="5.6.1.1" evidence="8"/>
<dbReference type="Pfam" id="PF09336">
    <property type="entry name" value="Vps4_C"/>
    <property type="match status" value="1"/>
</dbReference>
<evidence type="ECO:0000259" key="12">
    <source>
        <dbReference type="SMART" id="SM00382"/>
    </source>
</evidence>
<dbReference type="GO" id="GO:0016887">
    <property type="term" value="F:ATP hydrolysis activity"/>
    <property type="evidence" value="ECO:0007669"/>
    <property type="project" value="InterPro"/>
</dbReference>
<dbReference type="FunFam" id="3.40.50.300:FF:000093">
    <property type="entry name" value="Fidgetin-like 1"/>
    <property type="match status" value="1"/>
</dbReference>
<evidence type="ECO:0000256" key="9">
    <source>
        <dbReference type="RuleBase" id="RU003651"/>
    </source>
</evidence>
<keyword evidence="11" id="KW-0812">Transmembrane</keyword>
<feature type="domain" description="AAA+ ATPase" evidence="12">
    <location>
        <begin position="292"/>
        <end position="428"/>
    </location>
</feature>
<dbReference type="InterPro" id="IPR003960">
    <property type="entry name" value="ATPase_AAA_CS"/>
</dbReference>
<dbReference type="PANTHER" id="PTHR23074:SF86">
    <property type="entry name" value="SPASTIN"/>
    <property type="match status" value="1"/>
</dbReference>
<evidence type="ECO:0000256" key="4">
    <source>
        <dbReference type="ARBA" id="ARBA00022840"/>
    </source>
</evidence>
<proteinExistence type="inferred from homology"/>
<dbReference type="OrthoDB" id="6138177at2759"/>
<dbReference type="SMART" id="SM00382">
    <property type="entry name" value="AAA"/>
    <property type="match status" value="1"/>
</dbReference>
<dbReference type="Gene3D" id="1.10.8.60">
    <property type="match status" value="1"/>
</dbReference>
<evidence type="ECO:0000256" key="1">
    <source>
        <dbReference type="ARBA" id="ARBA00006914"/>
    </source>
</evidence>
<keyword evidence="2" id="KW-0493">Microtubule</keyword>
<comment type="catalytic activity">
    <reaction evidence="7">
        <text>n ATP + n H2O + a microtubule = n ADP + n phosphate + (n+1) alpha/beta tubulin heterodimers.</text>
        <dbReference type="EC" id="5.6.1.1"/>
    </reaction>
</comment>
<evidence type="ECO:0000256" key="5">
    <source>
        <dbReference type="ARBA" id="ARBA00023136"/>
    </source>
</evidence>
<gene>
    <name evidence="13" type="ORF">SPHA_10661</name>
</gene>
<keyword evidence="3 9" id="KW-0547">Nucleotide-binding</keyword>
<evidence type="ECO:0000313" key="14">
    <source>
        <dbReference type="Proteomes" id="UP000597762"/>
    </source>
</evidence>
<evidence type="ECO:0000256" key="7">
    <source>
        <dbReference type="ARBA" id="ARBA00036378"/>
    </source>
</evidence>
<evidence type="ECO:0000256" key="3">
    <source>
        <dbReference type="ARBA" id="ARBA00022741"/>
    </source>
</evidence>
<dbReference type="GO" id="GO:0008568">
    <property type="term" value="F:microtubule severing ATPase activity"/>
    <property type="evidence" value="ECO:0007669"/>
    <property type="project" value="UniProtKB-EC"/>
</dbReference>
<dbReference type="InterPro" id="IPR050304">
    <property type="entry name" value="MT-severing_AAA_ATPase"/>
</dbReference>
<accession>A0A812B4C9</accession>
<evidence type="ECO:0000256" key="8">
    <source>
        <dbReference type="ARBA" id="ARBA00038871"/>
    </source>
</evidence>
<keyword evidence="11" id="KW-1133">Transmembrane helix</keyword>
<keyword evidence="6 13" id="KW-0413">Isomerase</keyword>
<dbReference type="Pfam" id="PF17862">
    <property type="entry name" value="AAA_lid_3"/>
    <property type="match status" value="1"/>
</dbReference>